<dbReference type="STRING" id="137658.SAMN05216186_10395"/>
<dbReference type="PANTHER" id="PTHR38340:SF1">
    <property type="entry name" value="S-LAYER PROTEIN"/>
    <property type="match status" value="1"/>
</dbReference>
<dbReference type="GO" id="GO:0005576">
    <property type="term" value="C:extracellular region"/>
    <property type="evidence" value="ECO:0007669"/>
    <property type="project" value="UniProtKB-SubCell"/>
</dbReference>
<sequence>MVDDSDVIQDDSNGFGRVQLHNKLLTGGVRKETDPENTYKGGGNTYVLNGTTLVINGGLTINDFTDGKLGIFLKLDDEEEEEEEEETPETDDAESRTSPIVIDLDGDGIETLKVGAAYFDLDNDGLSERSGWVSPDDGLLVHDRNGDGRITDGAELFGNNSLLRNGERAENGFQALAEYDDNGDGVVDAQDASYASLQVWRDLNGNGISEVGELQSLADAGVVSISTAYSDSSQVDAYGHEHRQVATVVLGNGTASTAADVWFKVDAAHRVNNGSIALTPDVVFLANAKGFGKVHDLHQAMVLDAGLKDLLSQYLAATDSASRDTLLDDLIYRWAGAADVDPYSRDPKRIYGHVMDARQLVTLENLVGRPYSGTWCWGERDPNPHGQAAPILVAEYLEFKRFTAAQLLAQTEYASELDIIRSHFGSDAQSIVVDWDALQGRLEALFTSGQTERIQGIVTVLTDLGTYSPSYRAKRDAAFQAIAASNSDLAPYFDFSTRIGTTDNDVLYGVSAGTIFHGLEGDDRFYGEAGGDSYHFSRGQGNDVIFDRGGLDQVVFGQGIGQADLAFSRNTTSVWIKVKHVDGSEAGSLRIDNFFDFDGTLDFGAVELIRFADGSSLNQQQILAILTASSITAGDDLIFGSTQADSIDALAGNDNIHGLGGNDRLSGNAGDDVLMGDDGNDTLDGGTGNDSLIGGRGSDTYLFDLGHGIDVVDNAAESGGKLDRILFGQGIERSAVNLKRSDNDLLIMTSATDSIRVTGYFTGEAADGTAVDRIEFHDGTVWTIDDVKAMVLQTGVGDDVIEGYATHDSLSGLAGDDRLSGNAGNDTLSGGEGNDTLDGGTGDDRLSGDAGNDVLRGGEGNDVLEGGADDDHLDGGSGDDHLSGGAGNDYLDGGAGRDTLQGGDGNDILVGGAGDDFLAGGKGNDRLDGGTGTNRYLFAKGDGQDVIVDAYDDVVTIYVSGLPLDELVFRRDGTSLVVTFLNSPGDQLSLSAFFRNELPISGIRLQYGEGLETLIDPSQLCLLTLEGTTFADVIQGYASDDLIDARDGNDTVYAGEGNDTVLGGEGNDRLFAGGGSDLLEGGTGDDRLEGGAGDDRYRLAAGWGSDVILDSAGSDSLHFADVAPEDLLLRRDGADLLVVNQVTGDALRILGQFSSQAGVAGATALERFVFANGVEWDYQAIKLKALEGTAQDDAIYGHADADVIDAGEGNDQVFAGDGDDTVFGGVGNDTLYGGAGNDELEGGTGQDELVGGEGNDTYRFRRGMGSDLIFDIAGTDRIEFADIASTEVRVRRSGSDLTLYVAGTDDVVTIRSQHYYSAPDVMPTSIEEVRFSDGINWSYADLMVQAVAGTSGDDEINGYGSDEVIQGLDGADLIHAEAGADTVFGGAGNDTLQGGDGDDNLSGDAGEDRLFGDAGDDVLSGGEGNDVLNGEVGNDMLDGGGGSDTLFGGAGDDTLRGGPGVDDRLSGDDGNDTYLFALGDGHTTIDNNHRDDGSIDTLRFMDGITPDSVRVTRSGAHLLLTERSTGEVITVEYFFYKPRYELDRIEFADGTVWSTDEIKALAIRGSEGGDDLTGYTTDDAIAGLGGDDILRGDGGNDTLDGGAGNDRIMGGTGDDRLLGGAGNDRLYGDEGNDDLNGGEGIDYLFGGLGDDTLSGGGGPRDVLDGQEGNDTYLFGPNDGDLIINNNDSDAGSIDTLRFMDGIAVDAVKVSRVGDDLLLNVQGNGRSLTLSGFFVDSHHEIDQVRFADGTTWTADTLKTMAERPPADDTGTPSLNTLTGTDSAEELRGSAADDRIDGLAGNDVLRGEDGNDLLDGGAGADTLHGGNGNDLLSGGDARDALYGGAGNDTLRGGTDIDYLRGDAGSDTYLFAAGDGSDLINNYDADPNSIDTARFEDAAFDQLWFSRSGDDLYITVAGTSDRVIVSKWYADVNNQLDRIEAGSAVLLNGQVEALVSAMAAYSVPGNGKVIPQDVKETLKPVLAEAWNVQSEDTGSQTGSDGTDTQAEDNGGTPVEIPNVNILTGSDNAEELRGTADDDRIDGLGGADTLHGGNGNDLLNGGDARDVLYGGAGNDTLRGGADIDYLKGDAGSDTYLFAAGDGSDLINNYDTDPNSVDTARFENAAYDQLWFSRSGDDLYINVTGSRDRVIVSKWYTDASNQLDRIEAGSSALLNNQVDNLVSAMAAFGVPAAGTSIPQEVKEQLAPVLAVSWQ</sequence>
<feature type="compositionally biased region" description="Low complexity" evidence="9">
    <location>
        <begin position="1989"/>
        <end position="2001"/>
    </location>
</feature>
<feature type="domain" description="Haemolysin-type calcium binding-related" evidence="10">
    <location>
        <begin position="1135"/>
        <end position="1179"/>
    </location>
</feature>
<keyword evidence="7" id="KW-0843">Virulence</keyword>
<proteinExistence type="predicted"/>
<dbReference type="SUPFAM" id="SSF51120">
    <property type="entry name" value="beta-Roll"/>
    <property type="match status" value="9"/>
</dbReference>
<evidence type="ECO:0000256" key="7">
    <source>
        <dbReference type="ARBA" id="ARBA00023026"/>
    </source>
</evidence>
<evidence type="ECO:0000256" key="1">
    <source>
        <dbReference type="ARBA" id="ARBA00004370"/>
    </source>
</evidence>
<comment type="subcellular location">
    <subcellularLocation>
        <location evidence="1">Membrane</location>
    </subcellularLocation>
    <subcellularLocation>
        <location evidence="2">Secreted</location>
    </subcellularLocation>
</comment>
<feature type="region of interest" description="Disordered" evidence="9">
    <location>
        <begin position="1984"/>
        <end position="2013"/>
    </location>
</feature>
<keyword evidence="6" id="KW-0106">Calcium</keyword>
<dbReference type="Pfam" id="PF00353">
    <property type="entry name" value="HemolysinCabind"/>
    <property type="match status" value="21"/>
</dbReference>
<evidence type="ECO:0000313" key="11">
    <source>
        <dbReference type="EMBL" id="SDJ86258.1"/>
    </source>
</evidence>
<keyword evidence="8" id="KW-0472">Membrane</keyword>
<accession>A0A1G8X6K3</accession>
<dbReference type="PANTHER" id="PTHR38340">
    <property type="entry name" value="S-LAYER PROTEIN"/>
    <property type="match status" value="1"/>
</dbReference>
<feature type="region of interest" description="Disordered" evidence="9">
    <location>
        <begin position="1386"/>
        <end position="1405"/>
    </location>
</feature>
<dbReference type="PRINTS" id="PR00313">
    <property type="entry name" value="CABNDNGRPT"/>
</dbReference>
<dbReference type="InterPro" id="IPR001343">
    <property type="entry name" value="Hemolysn_Ca-bd"/>
</dbReference>
<dbReference type="Pfam" id="PF06594">
    <property type="entry name" value="HCBP_related"/>
    <property type="match status" value="6"/>
</dbReference>
<keyword evidence="5" id="KW-0677">Repeat</keyword>
<feature type="region of interest" description="Disordered" evidence="9">
    <location>
        <begin position="1760"/>
        <end position="1780"/>
    </location>
</feature>
<evidence type="ECO:0000256" key="3">
    <source>
        <dbReference type="ARBA" id="ARBA00022525"/>
    </source>
</evidence>
<evidence type="ECO:0000256" key="2">
    <source>
        <dbReference type="ARBA" id="ARBA00004613"/>
    </source>
</evidence>
<dbReference type="GO" id="GO:0005509">
    <property type="term" value="F:calcium ion binding"/>
    <property type="evidence" value="ECO:0007669"/>
    <property type="project" value="InterPro"/>
</dbReference>
<evidence type="ECO:0000256" key="6">
    <source>
        <dbReference type="ARBA" id="ARBA00022837"/>
    </source>
</evidence>
<feature type="domain" description="Haemolysin-type calcium binding-related" evidence="10">
    <location>
        <begin position="1517"/>
        <end position="1556"/>
    </location>
</feature>
<name>A0A1G8X6K3_9PSED</name>
<feature type="compositionally biased region" description="Acidic residues" evidence="9">
    <location>
        <begin position="76"/>
        <end position="92"/>
    </location>
</feature>
<keyword evidence="4" id="KW-0800">Toxin</keyword>
<gene>
    <name evidence="11" type="ORF">SAMN05216186_10395</name>
</gene>
<evidence type="ECO:0000256" key="8">
    <source>
        <dbReference type="ARBA" id="ARBA00023136"/>
    </source>
</evidence>
<dbReference type="InterPro" id="IPR003995">
    <property type="entry name" value="RTX_toxin_determinant-A"/>
</dbReference>
<dbReference type="InterPro" id="IPR011049">
    <property type="entry name" value="Serralysin-like_metalloprot_C"/>
</dbReference>
<evidence type="ECO:0000259" key="10">
    <source>
        <dbReference type="Pfam" id="PF06594"/>
    </source>
</evidence>
<feature type="compositionally biased region" description="Polar residues" evidence="9">
    <location>
        <begin position="1769"/>
        <end position="1780"/>
    </location>
</feature>
<feature type="domain" description="Haemolysin-type calcium binding-related" evidence="10">
    <location>
        <begin position="1715"/>
        <end position="1755"/>
    </location>
</feature>
<keyword evidence="12" id="KW-1185">Reference proteome</keyword>
<evidence type="ECO:0000256" key="4">
    <source>
        <dbReference type="ARBA" id="ARBA00022656"/>
    </source>
</evidence>
<dbReference type="PRINTS" id="PR01488">
    <property type="entry name" value="RTXTOXINA"/>
</dbReference>
<evidence type="ECO:0000256" key="5">
    <source>
        <dbReference type="ARBA" id="ARBA00022737"/>
    </source>
</evidence>
<evidence type="ECO:0000256" key="9">
    <source>
        <dbReference type="SAM" id="MobiDB-lite"/>
    </source>
</evidence>
<dbReference type="InterPro" id="IPR050557">
    <property type="entry name" value="RTX_toxin/Mannuronan_C5-epim"/>
</dbReference>
<feature type="region of interest" description="Disordered" evidence="9">
    <location>
        <begin position="75"/>
        <end position="97"/>
    </location>
</feature>
<dbReference type="InterPro" id="IPR018511">
    <property type="entry name" value="Hemolysin-typ_Ca-bd_CS"/>
</dbReference>
<dbReference type="PROSITE" id="PS00330">
    <property type="entry name" value="HEMOLYSIN_CALCIUM"/>
    <property type="match status" value="20"/>
</dbReference>
<feature type="domain" description="Haemolysin-type calcium binding-related" evidence="10">
    <location>
        <begin position="1296"/>
        <end position="1341"/>
    </location>
</feature>
<evidence type="ECO:0000313" key="12">
    <source>
        <dbReference type="Proteomes" id="UP000198706"/>
    </source>
</evidence>
<feature type="domain" description="Haemolysin-type calcium binding-related" evidence="10">
    <location>
        <begin position="747"/>
        <end position="786"/>
    </location>
</feature>
<feature type="compositionally biased region" description="Basic and acidic residues" evidence="9">
    <location>
        <begin position="869"/>
        <end position="882"/>
    </location>
</feature>
<dbReference type="GO" id="GO:0090729">
    <property type="term" value="F:toxin activity"/>
    <property type="evidence" value="ECO:0007669"/>
    <property type="project" value="UniProtKB-KW"/>
</dbReference>
<keyword evidence="3" id="KW-0964">Secreted</keyword>
<protein>
    <submittedName>
        <fullName evidence="11">Ca2+-binding protein, RTX toxin-related</fullName>
    </submittedName>
</protein>
<organism evidence="11 12">
    <name type="scientific">Pseudomonas indica</name>
    <dbReference type="NCBI Taxonomy" id="137658"/>
    <lineage>
        <taxon>Bacteria</taxon>
        <taxon>Pseudomonadati</taxon>
        <taxon>Pseudomonadota</taxon>
        <taxon>Gammaproteobacteria</taxon>
        <taxon>Pseudomonadales</taxon>
        <taxon>Pseudomonadaceae</taxon>
        <taxon>Pseudomonas</taxon>
    </lineage>
</organism>
<dbReference type="GO" id="GO:0016020">
    <property type="term" value="C:membrane"/>
    <property type="evidence" value="ECO:0007669"/>
    <property type="project" value="UniProtKB-SubCell"/>
</dbReference>
<feature type="region of interest" description="Disordered" evidence="9">
    <location>
        <begin position="812"/>
        <end position="898"/>
    </location>
</feature>
<dbReference type="EMBL" id="FNFD01000003">
    <property type="protein sequence ID" value="SDJ86258.1"/>
    <property type="molecule type" value="Genomic_DNA"/>
</dbReference>
<dbReference type="InterPro" id="IPR010566">
    <property type="entry name" value="Haemolys_ca-bd"/>
</dbReference>
<dbReference type="Proteomes" id="UP000198706">
    <property type="component" value="Unassembled WGS sequence"/>
</dbReference>
<feature type="domain" description="Haemolysin-type calcium binding-related" evidence="10">
    <location>
        <begin position="1908"/>
        <end position="1937"/>
    </location>
</feature>
<reference evidence="11 12" key="1">
    <citation type="submission" date="2016-10" db="EMBL/GenBank/DDBJ databases">
        <authorList>
            <person name="de Groot N.N."/>
        </authorList>
    </citation>
    <scope>NUCLEOTIDE SEQUENCE [LARGE SCALE GENOMIC DNA]</scope>
    <source>
        <strain evidence="11 12">JCM 21544</strain>
    </source>
</reference>
<dbReference type="Gene3D" id="2.150.10.10">
    <property type="entry name" value="Serralysin-like metalloprotease, C-terminal"/>
    <property type="match status" value="11"/>
</dbReference>